<dbReference type="Pfam" id="PF01380">
    <property type="entry name" value="SIS"/>
    <property type="match status" value="2"/>
</dbReference>
<organism evidence="3 4">
    <name type="scientific">Ferroplasma acidiphilum</name>
    <dbReference type="NCBI Taxonomy" id="74969"/>
    <lineage>
        <taxon>Archaea</taxon>
        <taxon>Methanobacteriati</taxon>
        <taxon>Thermoplasmatota</taxon>
        <taxon>Thermoplasmata</taxon>
        <taxon>Thermoplasmatales</taxon>
        <taxon>Ferroplasmaceae</taxon>
        <taxon>Ferroplasma</taxon>
    </lineage>
</organism>
<dbReference type="GO" id="GO:0006002">
    <property type="term" value="P:fructose 6-phosphate metabolic process"/>
    <property type="evidence" value="ECO:0007669"/>
    <property type="project" value="TreeGrafter"/>
</dbReference>
<dbReference type="PANTHER" id="PTHR10937">
    <property type="entry name" value="GLUCOSAMINE--FRUCTOSE-6-PHOSPHATE AMINOTRANSFERASE, ISOMERIZING"/>
    <property type="match status" value="1"/>
</dbReference>
<dbReference type="GeneID" id="31677064"/>
<dbReference type="RefSeq" id="WP_081142960.1">
    <property type="nucleotide sequence ID" value="NZ_CP015363.1"/>
</dbReference>
<dbReference type="InterPro" id="IPR046348">
    <property type="entry name" value="SIS_dom_sf"/>
</dbReference>
<dbReference type="OrthoDB" id="372195at2157"/>
<dbReference type="InterPro" id="IPR035490">
    <property type="entry name" value="GlmS/FrlB_SIS"/>
</dbReference>
<evidence type="ECO:0000256" key="1">
    <source>
        <dbReference type="ARBA" id="ARBA00022737"/>
    </source>
</evidence>
<gene>
    <name evidence="3" type="ORF">FAD_1573</name>
</gene>
<dbReference type="CDD" id="cd05009">
    <property type="entry name" value="SIS_GlmS_GlmD_2"/>
    <property type="match status" value="1"/>
</dbReference>
<dbReference type="Proteomes" id="UP000192050">
    <property type="component" value="Chromosome"/>
</dbReference>
<keyword evidence="1" id="KW-0677">Repeat</keyword>
<dbReference type="GO" id="GO:0006487">
    <property type="term" value="P:protein N-linked glycosylation"/>
    <property type="evidence" value="ECO:0007669"/>
    <property type="project" value="TreeGrafter"/>
</dbReference>
<name>A0A1V0N5J7_9ARCH</name>
<dbReference type="GO" id="GO:0097367">
    <property type="term" value="F:carbohydrate derivative binding"/>
    <property type="evidence" value="ECO:0007669"/>
    <property type="project" value="InterPro"/>
</dbReference>
<dbReference type="Gene3D" id="3.40.50.10490">
    <property type="entry name" value="Glucose-6-phosphate isomerase like protein, domain 1"/>
    <property type="match status" value="2"/>
</dbReference>
<dbReference type="GO" id="GO:0004360">
    <property type="term" value="F:glutamine-fructose-6-phosphate transaminase (isomerizing) activity"/>
    <property type="evidence" value="ECO:0007669"/>
    <property type="project" value="TreeGrafter"/>
</dbReference>
<feature type="domain" description="SIS" evidence="2">
    <location>
        <begin position="29"/>
        <end position="162"/>
    </location>
</feature>
<evidence type="ECO:0000313" key="3">
    <source>
        <dbReference type="EMBL" id="ARD85420.1"/>
    </source>
</evidence>
<dbReference type="AlphaFoldDB" id="A0A1V0N5J7"/>
<dbReference type="PROSITE" id="PS51464">
    <property type="entry name" value="SIS"/>
    <property type="match status" value="1"/>
</dbReference>
<dbReference type="SUPFAM" id="SSF53697">
    <property type="entry name" value="SIS domain"/>
    <property type="match status" value="1"/>
</dbReference>
<dbReference type="InterPro" id="IPR001347">
    <property type="entry name" value="SIS_dom"/>
</dbReference>
<dbReference type="KEGG" id="fai:FAD_1573"/>
<sequence length="313" mass="34639">MSELENEINEQKTIFSNSIKRIKDNVNAACDLISNKNPIFIIGSGTSYHSALYLNSMLDMVSINSRAVQSSQLKYIINNSDYKNGLIIAFSQSGESKDLIDAIESTSGTKFTVIGITNSSKSKLTELSDVFISLNAGAEKAVTATKSFTTSLLASIIIRDTINNTETDFAGLENTITDILNNRKIKEISKSITDNVIVLGDGLNYTIALEGALKLRETANIIGEGFPFREYLHGYIETLDKNTTVICIGNRPDKEISEYTDNIILLDDYISSSINSELFPIYYAIMLQLLAMHSALNRNLDPDRPEKLHKVVK</sequence>
<keyword evidence="4" id="KW-1185">Reference proteome</keyword>
<protein>
    <recommendedName>
        <fullName evidence="2">SIS domain-containing protein</fullName>
    </recommendedName>
</protein>
<evidence type="ECO:0000259" key="2">
    <source>
        <dbReference type="PROSITE" id="PS51464"/>
    </source>
</evidence>
<dbReference type="InterPro" id="IPR035466">
    <property type="entry name" value="GlmS/AgaS_SIS"/>
</dbReference>
<dbReference type="EMBL" id="CP015363">
    <property type="protein sequence ID" value="ARD85420.1"/>
    <property type="molecule type" value="Genomic_DNA"/>
</dbReference>
<dbReference type="CDD" id="cd05008">
    <property type="entry name" value="SIS_GlmS_GlmD_1"/>
    <property type="match status" value="1"/>
</dbReference>
<dbReference type="STRING" id="74969.FAD_1573"/>
<dbReference type="GO" id="GO:0006047">
    <property type="term" value="P:UDP-N-acetylglucosamine metabolic process"/>
    <property type="evidence" value="ECO:0007669"/>
    <property type="project" value="TreeGrafter"/>
</dbReference>
<dbReference type="PANTHER" id="PTHR10937:SF0">
    <property type="entry name" value="GLUTAMINE--FRUCTOSE-6-PHOSPHATE TRANSAMINASE (ISOMERIZING)"/>
    <property type="match status" value="1"/>
</dbReference>
<evidence type="ECO:0000313" key="4">
    <source>
        <dbReference type="Proteomes" id="UP000192050"/>
    </source>
</evidence>
<accession>A0A1V0N5J7</accession>
<reference evidence="3 4" key="1">
    <citation type="submission" date="2011-10" db="EMBL/GenBank/DDBJ databases">
        <title>Metabolic and evolutionary patterns in the extreme acidophile Ferroplasma acidiphilum.</title>
        <authorList>
            <person name="Golyshina O.V."/>
            <person name="Kozyavkin S.A."/>
            <person name="Tatusov R.L."/>
            <person name="Slesarev A.I."/>
            <person name="Golyshin P.N."/>
        </authorList>
    </citation>
    <scope>NUCLEOTIDE SEQUENCE [LARGE SCALE GENOMIC DNA]</scope>
    <source>
        <strain evidence="4">Y</strain>
    </source>
</reference>
<proteinExistence type="predicted"/>